<comment type="caution">
    <text evidence="1">The sequence shown here is derived from an EMBL/GenBank/DDBJ whole genome shotgun (WGS) entry which is preliminary data.</text>
</comment>
<proteinExistence type="predicted"/>
<organism evidence="1 2">
    <name type="scientific">Paenibacillus cisolokensis</name>
    <dbReference type="NCBI Taxonomy" id="1658519"/>
    <lineage>
        <taxon>Bacteria</taxon>
        <taxon>Bacillati</taxon>
        <taxon>Bacillota</taxon>
        <taxon>Bacilli</taxon>
        <taxon>Bacillales</taxon>
        <taxon>Paenibacillaceae</taxon>
        <taxon>Paenibacillus</taxon>
    </lineage>
</organism>
<evidence type="ECO:0000313" key="2">
    <source>
        <dbReference type="Proteomes" id="UP000680304"/>
    </source>
</evidence>
<evidence type="ECO:0000313" key="1">
    <source>
        <dbReference type="EMBL" id="GIQ63844.1"/>
    </source>
</evidence>
<sequence>MYHENKSSEHFMKIEQEVFKDSNDKRPIWLGMNIDRTDHILLQANDIVKAVNGEVDPSTLPFNNRDAYNHITAFLGGLQDEPQAASKHMLQWQNTRSWYDAMGGASNYELNITYSAYDGRTPAMEKYLTALDTLQMKAYHTIIMKSNDIDAEFDKFVSDWKAQGGDEILAEIAQEINK</sequence>
<accession>A0ABQ4N6R2</accession>
<protein>
    <submittedName>
        <fullName evidence="1">Uncharacterized protein</fullName>
    </submittedName>
</protein>
<gene>
    <name evidence="1" type="ORF">PACILC2_24120</name>
</gene>
<dbReference type="Proteomes" id="UP000680304">
    <property type="component" value="Unassembled WGS sequence"/>
</dbReference>
<dbReference type="SUPFAM" id="SSF53850">
    <property type="entry name" value="Periplasmic binding protein-like II"/>
    <property type="match status" value="1"/>
</dbReference>
<dbReference type="EMBL" id="BOVJ01000073">
    <property type="protein sequence ID" value="GIQ63844.1"/>
    <property type="molecule type" value="Genomic_DNA"/>
</dbReference>
<keyword evidence="2" id="KW-1185">Reference proteome</keyword>
<reference evidence="1 2" key="1">
    <citation type="submission" date="2021-04" db="EMBL/GenBank/DDBJ databases">
        <title>Draft genome sequence of Paenibacillus cisolokensis, LC2-13A.</title>
        <authorList>
            <person name="Uke A."/>
            <person name="Chhe C."/>
            <person name="Baramee S."/>
            <person name="Kosugi A."/>
        </authorList>
    </citation>
    <scope>NUCLEOTIDE SEQUENCE [LARGE SCALE GENOMIC DNA]</scope>
    <source>
        <strain evidence="1 2">LC2-13A</strain>
    </source>
</reference>
<name>A0ABQ4N6R2_9BACL</name>
<dbReference type="Gene3D" id="3.40.190.10">
    <property type="entry name" value="Periplasmic binding protein-like II"/>
    <property type="match status" value="1"/>
</dbReference>